<evidence type="ECO:0000313" key="3">
    <source>
        <dbReference type="Proteomes" id="UP001165565"/>
    </source>
</evidence>
<organism evidence="2 3">
    <name type="scientific">Sphingomonas lycopersici</name>
    <dbReference type="NCBI Taxonomy" id="2951807"/>
    <lineage>
        <taxon>Bacteria</taxon>
        <taxon>Pseudomonadati</taxon>
        <taxon>Pseudomonadota</taxon>
        <taxon>Alphaproteobacteria</taxon>
        <taxon>Sphingomonadales</taxon>
        <taxon>Sphingomonadaceae</taxon>
        <taxon>Sphingomonas</taxon>
    </lineage>
</organism>
<reference evidence="2" key="1">
    <citation type="submission" date="2022-06" db="EMBL/GenBank/DDBJ databases">
        <title>Sphingomonas sp. nov. isolated from rhizosphere soil of tomato.</title>
        <authorList>
            <person name="Dong H."/>
            <person name="Gao R."/>
        </authorList>
    </citation>
    <scope>NUCLEOTIDE SEQUENCE</scope>
    <source>
        <strain evidence="2">MMSM24</strain>
    </source>
</reference>
<accession>A0AA41ZHD8</accession>
<proteinExistence type="predicted"/>
<evidence type="ECO:0000256" key="1">
    <source>
        <dbReference type="SAM" id="Phobius"/>
    </source>
</evidence>
<name>A0AA41ZHD8_9SPHN</name>
<dbReference type="EMBL" id="JANFAV010000017">
    <property type="protein sequence ID" value="MCW6536979.1"/>
    <property type="molecule type" value="Genomic_DNA"/>
</dbReference>
<dbReference type="RefSeq" id="WP_265270802.1">
    <property type="nucleotide sequence ID" value="NZ_JANFAV010000017.1"/>
</dbReference>
<protein>
    <submittedName>
        <fullName evidence="2">Uncharacterized protein</fullName>
    </submittedName>
</protein>
<dbReference type="AlphaFoldDB" id="A0AA41ZHD8"/>
<feature type="transmembrane region" description="Helical" evidence="1">
    <location>
        <begin position="57"/>
        <end position="74"/>
    </location>
</feature>
<dbReference type="Proteomes" id="UP001165565">
    <property type="component" value="Unassembled WGS sequence"/>
</dbReference>
<evidence type="ECO:0000313" key="2">
    <source>
        <dbReference type="EMBL" id="MCW6536979.1"/>
    </source>
</evidence>
<comment type="caution">
    <text evidence="2">The sequence shown here is derived from an EMBL/GenBank/DDBJ whole genome shotgun (WGS) entry which is preliminary data.</text>
</comment>
<keyword evidence="1" id="KW-0472">Membrane</keyword>
<keyword evidence="1" id="KW-1133">Transmembrane helix</keyword>
<sequence>MTRQIAFLILLLLSTFYASVQGGKPERIGAATLFAGAWLSAWVVNPRGPRFHQIETGILLTDMAILGIFLWLSIRSARFWPVWIAAMLGAEVLVHLGLIIAPSVHWKAYMDATAMWSWLAQFIMIAATWRHRRRLGATGVDVSWKH</sequence>
<keyword evidence="3" id="KW-1185">Reference proteome</keyword>
<feature type="transmembrane region" description="Helical" evidence="1">
    <location>
        <begin position="108"/>
        <end position="129"/>
    </location>
</feature>
<feature type="transmembrane region" description="Helical" evidence="1">
    <location>
        <begin position="80"/>
        <end position="101"/>
    </location>
</feature>
<keyword evidence="1" id="KW-0812">Transmembrane</keyword>
<gene>
    <name evidence="2" type="ORF">NEE01_19545</name>
</gene>